<reference evidence="1 2" key="1">
    <citation type="submission" date="2024-03" db="EMBL/GenBank/DDBJ databases">
        <title>Adaptation during the transition from Ophiocordyceps entomopathogen to insect associate is accompanied by gene loss and intensified selection.</title>
        <authorList>
            <person name="Ward C.M."/>
            <person name="Onetto C.A."/>
            <person name="Borneman A.R."/>
        </authorList>
    </citation>
    <scope>NUCLEOTIDE SEQUENCE [LARGE SCALE GENOMIC DNA]</scope>
    <source>
        <strain evidence="1">AWRI1</strain>
        <tissue evidence="1">Single Adult Female</tissue>
    </source>
</reference>
<gene>
    <name evidence="1" type="ORF">V9T40_012425</name>
</gene>
<dbReference type="EMBL" id="JBBCAQ010000036">
    <property type="protein sequence ID" value="KAK7576139.1"/>
    <property type="molecule type" value="Genomic_DNA"/>
</dbReference>
<keyword evidence="2" id="KW-1185">Reference proteome</keyword>
<evidence type="ECO:0000313" key="1">
    <source>
        <dbReference type="EMBL" id="KAK7576139.1"/>
    </source>
</evidence>
<proteinExistence type="predicted"/>
<protein>
    <submittedName>
        <fullName evidence="1">Uncharacterized protein</fullName>
    </submittedName>
</protein>
<evidence type="ECO:0000313" key="2">
    <source>
        <dbReference type="Proteomes" id="UP001367676"/>
    </source>
</evidence>
<organism evidence="1 2">
    <name type="scientific">Parthenolecanium corni</name>
    <dbReference type="NCBI Taxonomy" id="536013"/>
    <lineage>
        <taxon>Eukaryota</taxon>
        <taxon>Metazoa</taxon>
        <taxon>Ecdysozoa</taxon>
        <taxon>Arthropoda</taxon>
        <taxon>Hexapoda</taxon>
        <taxon>Insecta</taxon>
        <taxon>Pterygota</taxon>
        <taxon>Neoptera</taxon>
        <taxon>Paraneoptera</taxon>
        <taxon>Hemiptera</taxon>
        <taxon>Sternorrhyncha</taxon>
        <taxon>Coccoidea</taxon>
        <taxon>Coccidae</taxon>
        <taxon>Parthenolecanium</taxon>
    </lineage>
</organism>
<accession>A0AAN9XZF6</accession>
<comment type="caution">
    <text evidence="1">The sequence shown here is derived from an EMBL/GenBank/DDBJ whole genome shotgun (WGS) entry which is preliminary data.</text>
</comment>
<name>A0AAN9XZF6_9HEMI</name>
<dbReference type="AlphaFoldDB" id="A0AAN9XZF6"/>
<sequence length="147" mass="17072">MILETDPNDLTSKLDKQEDDIISDHVLEMEKETADWISYYRKTKSKFQELDKYKDDVNVISRNDCESDLTQEDKDFLAARPDYATTIKKLDDMAAKIHLLQVSNYRMKIKSENNVTKVSRSVHQIKQNLCDYLLAYDESSSLISANP</sequence>
<dbReference type="Proteomes" id="UP001367676">
    <property type="component" value="Unassembled WGS sequence"/>
</dbReference>